<dbReference type="Pfam" id="PF00005">
    <property type="entry name" value="ABC_tran"/>
    <property type="match status" value="1"/>
</dbReference>
<comment type="subcellular location">
    <subcellularLocation>
        <location evidence="1">Cell membrane</location>
        <topology evidence="1">Multi-pass membrane protein</topology>
    </subcellularLocation>
</comment>
<dbReference type="GO" id="GO:0005886">
    <property type="term" value="C:plasma membrane"/>
    <property type="evidence" value="ECO:0007669"/>
    <property type="project" value="UniProtKB-SubCell"/>
</dbReference>
<evidence type="ECO:0000313" key="11">
    <source>
        <dbReference type="EMBL" id="RUO24865.1"/>
    </source>
</evidence>
<feature type="transmembrane region" description="Helical" evidence="7">
    <location>
        <begin position="135"/>
        <end position="156"/>
    </location>
</feature>
<comment type="caution">
    <text evidence="10">The sequence shown here is derived from an EMBL/GenBank/DDBJ whole genome shotgun (WGS) entry which is preliminary data.</text>
</comment>
<accession>A0A327X0E8</accession>
<dbReference type="Pfam" id="PF00664">
    <property type="entry name" value="ABC_membrane"/>
    <property type="match status" value="1"/>
</dbReference>
<evidence type="ECO:0000256" key="6">
    <source>
        <dbReference type="ARBA" id="ARBA00023136"/>
    </source>
</evidence>
<dbReference type="RefSeq" id="WP_111569156.1">
    <property type="nucleotide sequence ID" value="NZ_PIPK01000005.1"/>
</dbReference>
<dbReference type="AlphaFoldDB" id="A0A327X0E8"/>
<keyword evidence="3" id="KW-0547">Nucleotide-binding</keyword>
<feature type="transmembrane region" description="Helical" evidence="7">
    <location>
        <begin position="29"/>
        <end position="51"/>
    </location>
</feature>
<evidence type="ECO:0000259" key="9">
    <source>
        <dbReference type="PROSITE" id="PS50929"/>
    </source>
</evidence>
<dbReference type="SUPFAM" id="SSF90123">
    <property type="entry name" value="ABC transporter transmembrane region"/>
    <property type="match status" value="1"/>
</dbReference>
<evidence type="ECO:0000256" key="2">
    <source>
        <dbReference type="ARBA" id="ARBA00022692"/>
    </source>
</evidence>
<dbReference type="InterPro" id="IPR003439">
    <property type="entry name" value="ABC_transporter-like_ATP-bd"/>
</dbReference>
<dbReference type="EMBL" id="QLMD01000005">
    <property type="protein sequence ID" value="RAJ98310.1"/>
    <property type="molecule type" value="Genomic_DNA"/>
</dbReference>
<protein>
    <submittedName>
        <fullName evidence="10">ATP-binding cassette subfamily C protein CydD</fullName>
    </submittedName>
    <submittedName>
        <fullName evidence="11">Thiol reductant ABC exporter subunit CydD</fullName>
    </submittedName>
</protein>
<dbReference type="Gene3D" id="3.40.50.300">
    <property type="entry name" value="P-loop containing nucleotide triphosphate hydrolases"/>
    <property type="match status" value="1"/>
</dbReference>
<evidence type="ECO:0000256" key="4">
    <source>
        <dbReference type="ARBA" id="ARBA00022840"/>
    </source>
</evidence>
<dbReference type="GO" id="GO:0140359">
    <property type="term" value="F:ABC-type transporter activity"/>
    <property type="evidence" value="ECO:0007669"/>
    <property type="project" value="InterPro"/>
</dbReference>
<keyword evidence="5 7" id="KW-1133">Transmembrane helix</keyword>
<dbReference type="InterPro" id="IPR011527">
    <property type="entry name" value="ABC1_TM_dom"/>
</dbReference>
<dbReference type="Proteomes" id="UP000287865">
    <property type="component" value="Unassembled WGS sequence"/>
</dbReference>
<dbReference type="InterPro" id="IPR039421">
    <property type="entry name" value="Type_1_exporter"/>
</dbReference>
<feature type="domain" description="ABC transporter" evidence="8">
    <location>
        <begin position="341"/>
        <end position="540"/>
    </location>
</feature>
<dbReference type="CDD" id="cd18584">
    <property type="entry name" value="ABC_6TM_AarD_CydD"/>
    <property type="match status" value="1"/>
</dbReference>
<proteinExistence type="predicted"/>
<dbReference type="NCBIfam" id="TIGR02857">
    <property type="entry name" value="CydD"/>
    <property type="match status" value="1"/>
</dbReference>
<dbReference type="GO" id="GO:0005524">
    <property type="term" value="F:ATP binding"/>
    <property type="evidence" value="ECO:0007669"/>
    <property type="project" value="UniProtKB-KW"/>
</dbReference>
<reference evidence="10 12" key="2">
    <citation type="submission" date="2018-06" db="EMBL/GenBank/DDBJ databases">
        <title>Genomic Encyclopedia of Type Strains, Phase III (KMG-III): the genomes of soil and plant-associated and newly described type strains.</title>
        <authorList>
            <person name="Whitman W."/>
        </authorList>
    </citation>
    <scope>NUCLEOTIDE SEQUENCE [LARGE SCALE GENOMIC DNA]</scope>
    <source>
        <strain evidence="10 12">CGMCC 1.15366</strain>
    </source>
</reference>
<keyword evidence="6 7" id="KW-0472">Membrane</keyword>
<evidence type="ECO:0000313" key="10">
    <source>
        <dbReference type="EMBL" id="RAJ98310.1"/>
    </source>
</evidence>
<feature type="transmembrane region" description="Helical" evidence="7">
    <location>
        <begin position="240"/>
        <end position="265"/>
    </location>
</feature>
<dbReference type="PROSITE" id="PS00211">
    <property type="entry name" value="ABC_TRANSPORTER_1"/>
    <property type="match status" value="1"/>
</dbReference>
<dbReference type="SMART" id="SM00382">
    <property type="entry name" value="AAA"/>
    <property type="match status" value="1"/>
</dbReference>
<dbReference type="GO" id="GO:0016887">
    <property type="term" value="F:ATP hydrolysis activity"/>
    <property type="evidence" value="ECO:0007669"/>
    <property type="project" value="InterPro"/>
</dbReference>
<dbReference type="InterPro" id="IPR036640">
    <property type="entry name" value="ABC1_TM_sf"/>
</dbReference>
<keyword evidence="13" id="KW-1185">Reference proteome</keyword>
<dbReference type="SUPFAM" id="SSF52540">
    <property type="entry name" value="P-loop containing nucleoside triphosphate hydrolases"/>
    <property type="match status" value="1"/>
</dbReference>
<dbReference type="InterPro" id="IPR027417">
    <property type="entry name" value="P-loop_NTPase"/>
</dbReference>
<reference evidence="11 13" key="1">
    <citation type="journal article" date="2018" name="Front. Microbiol.">
        <title>Genome-Based Analysis Reveals the Taxonomy and Diversity of the Family Idiomarinaceae.</title>
        <authorList>
            <person name="Liu Y."/>
            <person name="Lai Q."/>
            <person name="Shao Z."/>
        </authorList>
    </citation>
    <scope>NUCLEOTIDE SEQUENCE [LARGE SCALE GENOMIC DNA]</scope>
    <source>
        <strain evidence="11 13">CF12-14</strain>
    </source>
</reference>
<gene>
    <name evidence="11" type="primary">cydD</name>
    <name evidence="10" type="ORF">B0I24_10562</name>
    <name evidence="11" type="ORF">CWE07_07425</name>
</gene>
<dbReference type="PANTHER" id="PTHR24221">
    <property type="entry name" value="ATP-BINDING CASSETTE SUB-FAMILY B"/>
    <property type="match status" value="1"/>
</dbReference>
<evidence type="ECO:0000256" key="3">
    <source>
        <dbReference type="ARBA" id="ARBA00022741"/>
    </source>
</evidence>
<dbReference type="GO" id="GO:0034040">
    <property type="term" value="F:ATPase-coupled lipid transmembrane transporter activity"/>
    <property type="evidence" value="ECO:0007669"/>
    <property type="project" value="TreeGrafter"/>
</dbReference>
<evidence type="ECO:0000313" key="12">
    <source>
        <dbReference type="Proteomes" id="UP000249203"/>
    </source>
</evidence>
<dbReference type="Gene3D" id="1.20.1560.10">
    <property type="entry name" value="ABC transporter type 1, transmembrane domain"/>
    <property type="match status" value="1"/>
</dbReference>
<keyword evidence="4 10" id="KW-0067">ATP-binding</keyword>
<evidence type="ECO:0000313" key="13">
    <source>
        <dbReference type="Proteomes" id="UP000287865"/>
    </source>
</evidence>
<dbReference type="PROSITE" id="PS50893">
    <property type="entry name" value="ABC_TRANSPORTER_2"/>
    <property type="match status" value="1"/>
</dbReference>
<dbReference type="PANTHER" id="PTHR24221:SF261">
    <property type="entry name" value="GLUTATHIONE_L-CYSTEINE TRANSPORT SYSTEM ATP-BINDING_PERMEASE PROTEIN CYDD"/>
    <property type="match status" value="1"/>
</dbReference>
<feature type="transmembrane region" description="Helical" evidence="7">
    <location>
        <begin position="57"/>
        <end position="76"/>
    </location>
</feature>
<dbReference type="InterPro" id="IPR017871">
    <property type="entry name" value="ABC_transporter-like_CS"/>
</dbReference>
<name>A0A327X0E8_9GAMM</name>
<sequence>MNQQAQAGAKQYLAALTQQLRGLLRQARFAGALHGALQVASIIALAVWVSLSVEHAEIQWVWLPVIVILLGLRWLAANWASATAHKLGSAAQQAARAQLLKRWAEVDPVRPQVSTERANLMVEPSEQLFGYFARFLPQLSHALVIPLLILVVVAWLDWIAALFLLFAAPIIPIFMALVGMGAARLNERHIHTTQRLAGLFVDRVRYLTNLKLFGAETRALSDIEEAGDVMRRSNMATLKIAFLSSAVLEFFAAVAIAAVAIYVGFSLLGYFTFGPAASMNFVSGLTILLLAPEFFQPLRNLSAHYHDRAAALAAAGLLQVEQQALKAGPEAKVKRDADSGLHLTQVSFGYRQKPVIADFSWPLQGGQIGVLNGPSGSGKTTLLKLLTGQLLPQHGCISIPNSSHIAYMAQEPYVLAGSIADNLRLVRQDASNQTLQQALSSAGLDKPLDTMIGEQGQGLSGGELRRLALARMVLHPSPLMIFDEPTAGLDAATSQTVLRAINELRAPGRVIVICSHDPAVWQLADSLVSTLKGPVEGAHI</sequence>
<dbReference type="InterPro" id="IPR014216">
    <property type="entry name" value="ABC_transptr_CydD"/>
</dbReference>
<feature type="domain" description="ABC transmembrane type-1" evidence="9">
    <location>
        <begin position="29"/>
        <end position="310"/>
    </location>
</feature>
<feature type="transmembrane region" description="Helical" evidence="7">
    <location>
        <begin position="162"/>
        <end position="185"/>
    </location>
</feature>
<evidence type="ECO:0000256" key="1">
    <source>
        <dbReference type="ARBA" id="ARBA00004651"/>
    </source>
</evidence>
<dbReference type="GO" id="GO:0042883">
    <property type="term" value="P:cysteine transport"/>
    <property type="evidence" value="ECO:0007669"/>
    <property type="project" value="InterPro"/>
</dbReference>
<dbReference type="InterPro" id="IPR003593">
    <property type="entry name" value="AAA+_ATPase"/>
</dbReference>
<dbReference type="PROSITE" id="PS50929">
    <property type="entry name" value="ABC_TM1F"/>
    <property type="match status" value="1"/>
</dbReference>
<dbReference type="Proteomes" id="UP000249203">
    <property type="component" value="Unassembled WGS sequence"/>
</dbReference>
<dbReference type="EMBL" id="PIPK01000005">
    <property type="protein sequence ID" value="RUO24865.1"/>
    <property type="molecule type" value="Genomic_DNA"/>
</dbReference>
<dbReference type="OrthoDB" id="9806127at2"/>
<keyword evidence="2 7" id="KW-0812">Transmembrane</keyword>
<evidence type="ECO:0000259" key="8">
    <source>
        <dbReference type="PROSITE" id="PS50893"/>
    </source>
</evidence>
<evidence type="ECO:0000256" key="5">
    <source>
        <dbReference type="ARBA" id="ARBA00022989"/>
    </source>
</evidence>
<feature type="transmembrane region" description="Helical" evidence="7">
    <location>
        <begin position="271"/>
        <end position="291"/>
    </location>
</feature>
<evidence type="ECO:0000256" key="7">
    <source>
        <dbReference type="SAM" id="Phobius"/>
    </source>
</evidence>
<organism evidence="10 12">
    <name type="scientific">Aliidiomarina maris</name>
    <dbReference type="NCBI Taxonomy" id="531312"/>
    <lineage>
        <taxon>Bacteria</taxon>
        <taxon>Pseudomonadati</taxon>
        <taxon>Pseudomonadota</taxon>
        <taxon>Gammaproteobacteria</taxon>
        <taxon>Alteromonadales</taxon>
        <taxon>Idiomarinaceae</taxon>
        <taxon>Aliidiomarina</taxon>
    </lineage>
</organism>